<name>A0A3A1YMK9_9BURK</name>
<evidence type="ECO:0000313" key="3">
    <source>
        <dbReference type="Proteomes" id="UP000266206"/>
    </source>
</evidence>
<dbReference type="EMBL" id="NQYH01000029">
    <property type="protein sequence ID" value="RIY38791.1"/>
    <property type="molecule type" value="Genomic_DNA"/>
</dbReference>
<sequence>MLGRLAKRIHPMNSLPVDEGEVWINGVPGLDGESWGGYWEQIGLSIREQAEQASRSNDEALACRLYQKASGAFFMGRFPCPNHPAKQRCAQHERETYVLAGQVGKHPIERIVLPFNGSADEGKEVVALLRRPEGIRTPPIVLMWGGVDAYKEQMTAASDAFLENGVATLAMDNAGTGESPVRGVPDAERQFLTVIDWISQQSDFKGSRVGCLGRSFGGYWATKLAHLIPDRLAGVVNWGGGVHYMFQPEWVEASRYPDSYLMELVETRSMMLGAGNDREYVEYFKRLSLLDQGLLDGPCAPMLLVNGKDDKQCPVSDIALLLEHGDPKTVRMFPGGHMGITPQTLPIIVEWLSRQVSGRGVK</sequence>
<dbReference type="GO" id="GO:0016787">
    <property type="term" value="F:hydrolase activity"/>
    <property type="evidence" value="ECO:0007669"/>
    <property type="project" value="UniProtKB-KW"/>
</dbReference>
<keyword evidence="1" id="KW-0378">Hydrolase</keyword>
<dbReference type="InterPro" id="IPR010520">
    <property type="entry name" value="FrsA-like"/>
</dbReference>
<evidence type="ECO:0008006" key="4">
    <source>
        <dbReference type="Google" id="ProtNLM"/>
    </source>
</evidence>
<protein>
    <recommendedName>
        <fullName evidence="4">Alpha/beta hydrolase</fullName>
    </recommendedName>
</protein>
<dbReference type="PANTHER" id="PTHR22946:SF12">
    <property type="entry name" value="CONIDIAL PIGMENT BIOSYNTHESIS PROTEIN AYG1 (AFU_ORTHOLOGUE AFUA_2G17550)"/>
    <property type="match status" value="1"/>
</dbReference>
<dbReference type="Pfam" id="PF06500">
    <property type="entry name" value="FrsA-like"/>
    <property type="match status" value="1"/>
</dbReference>
<organism evidence="2 3">
    <name type="scientific">Neopusillimonas maritima</name>
    <dbReference type="NCBI Taxonomy" id="2026239"/>
    <lineage>
        <taxon>Bacteria</taxon>
        <taxon>Pseudomonadati</taxon>
        <taxon>Pseudomonadota</taxon>
        <taxon>Betaproteobacteria</taxon>
        <taxon>Burkholderiales</taxon>
        <taxon>Alcaligenaceae</taxon>
        <taxon>Neopusillimonas</taxon>
    </lineage>
</organism>
<dbReference type="SUPFAM" id="SSF53474">
    <property type="entry name" value="alpha/beta-Hydrolases"/>
    <property type="match status" value="1"/>
</dbReference>
<dbReference type="AlphaFoldDB" id="A0A3A1YMK9"/>
<dbReference type="InterPro" id="IPR050261">
    <property type="entry name" value="FrsA_esterase"/>
</dbReference>
<dbReference type="OrthoDB" id="8587800at2"/>
<reference evidence="2 3" key="1">
    <citation type="submission" date="2017-08" db="EMBL/GenBank/DDBJ databases">
        <title>Pusillimonas indicus sp. nov., a member of the family Alcaligenaceae isolated from surface seawater.</title>
        <authorList>
            <person name="Li J."/>
        </authorList>
    </citation>
    <scope>NUCLEOTIDE SEQUENCE [LARGE SCALE GENOMIC DNA]</scope>
    <source>
        <strain evidence="2 3">L52-1-41</strain>
    </source>
</reference>
<dbReference type="Gene3D" id="3.40.50.1820">
    <property type="entry name" value="alpha/beta hydrolase"/>
    <property type="match status" value="1"/>
</dbReference>
<gene>
    <name evidence="2" type="ORF">CJP73_16225</name>
</gene>
<evidence type="ECO:0000313" key="2">
    <source>
        <dbReference type="EMBL" id="RIY38791.1"/>
    </source>
</evidence>
<proteinExistence type="predicted"/>
<evidence type="ECO:0000256" key="1">
    <source>
        <dbReference type="ARBA" id="ARBA00022801"/>
    </source>
</evidence>
<comment type="caution">
    <text evidence="2">The sequence shown here is derived from an EMBL/GenBank/DDBJ whole genome shotgun (WGS) entry which is preliminary data.</text>
</comment>
<dbReference type="PANTHER" id="PTHR22946">
    <property type="entry name" value="DIENELACTONE HYDROLASE DOMAIN-CONTAINING PROTEIN-RELATED"/>
    <property type="match status" value="1"/>
</dbReference>
<accession>A0A3A1YMK9</accession>
<dbReference type="Proteomes" id="UP000266206">
    <property type="component" value="Unassembled WGS sequence"/>
</dbReference>
<dbReference type="InterPro" id="IPR029058">
    <property type="entry name" value="AB_hydrolase_fold"/>
</dbReference>